<dbReference type="UniPathway" id="UPA00048">
    <property type="reaction ID" value="UER00071"/>
</dbReference>
<evidence type="ECO:0000256" key="3">
    <source>
        <dbReference type="HAMAP-Rule" id="MF_01032"/>
    </source>
</evidence>
<feature type="domain" description="Aconitase A/isopropylmalate dehydratase small subunit swivel" evidence="4">
    <location>
        <begin position="50"/>
        <end position="102"/>
    </location>
</feature>
<gene>
    <name evidence="3 5" type="primary">leuD</name>
    <name evidence="5" type="ORF">A2Y75_03420</name>
</gene>
<comment type="catalytic activity">
    <reaction evidence="3">
        <text>(2R,3S)-3-isopropylmalate = (2S)-2-isopropylmalate</text>
        <dbReference type="Rhea" id="RHEA:32287"/>
        <dbReference type="ChEBI" id="CHEBI:1178"/>
        <dbReference type="ChEBI" id="CHEBI:35121"/>
        <dbReference type="EC" id="4.2.1.33"/>
    </reaction>
</comment>
<protein>
    <recommendedName>
        <fullName evidence="3">3-isopropylmalate dehydratase small subunit</fullName>
        <ecNumber evidence="3">4.2.1.33</ecNumber>
    </recommendedName>
    <alternativeName>
        <fullName evidence="3">Alpha-IPM isomerase</fullName>
        <shortName evidence="3">IPMI</shortName>
    </alternativeName>
    <alternativeName>
        <fullName evidence="3">Isopropylmalate isomerase</fullName>
    </alternativeName>
</protein>
<keyword evidence="3" id="KW-0028">Amino-acid biosynthesis</keyword>
<sequence>MVLEGKAWRYGRNVDTDVIIPARHLSLTDPRELGEHCLEDLDPEFVNRVEAGDIIVAEENFGSGSSREHAPLALKGCGVSLVIAASFARIFYRNAINVGLPILESPEAVQGIKMGDHLRVDLEEGLIENISTGNKYHSPPFPPFMREIIAGNGLVEYVKRRLRG</sequence>
<evidence type="ECO:0000259" key="4">
    <source>
        <dbReference type="Pfam" id="PF00694"/>
    </source>
</evidence>
<dbReference type="PANTHER" id="PTHR43345:SF2">
    <property type="entry name" value="3-ISOPROPYLMALATE DEHYDRATASE SMALL SUBUNIT 1"/>
    <property type="match status" value="1"/>
</dbReference>
<dbReference type="CDD" id="cd01577">
    <property type="entry name" value="IPMI_Swivel"/>
    <property type="match status" value="1"/>
</dbReference>
<dbReference type="Proteomes" id="UP000177876">
    <property type="component" value="Unassembled WGS sequence"/>
</dbReference>
<dbReference type="PANTHER" id="PTHR43345">
    <property type="entry name" value="3-ISOPROPYLMALATE DEHYDRATASE SMALL SUBUNIT 2-RELATED-RELATED"/>
    <property type="match status" value="1"/>
</dbReference>
<name>A0A1F2WH72_9ACTN</name>
<evidence type="ECO:0000256" key="1">
    <source>
        <dbReference type="ARBA" id="ARBA00009869"/>
    </source>
</evidence>
<dbReference type="GO" id="GO:0003861">
    <property type="term" value="F:3-isopropylmalate dehydratase activity"/>
    <property type="evidence" value="ECO:0007669"/>
    <property type="project" value="UniProtKB-UniRule"/>
</dbReference>
<dbReference type="HAMAP" id="MF_01032">
    <property type="entry name" value="LeuD_type2"/>
    <property type="match status" value="1"/>
</dbReference>
<comment type="caution">
    <text evidence="5">The sequence shown here is derived from an EMBL/GenBank/DDBJ whole genome shotgun (WGS) entry which is preliminary data.</text>
</comment>
<comment type="subunit">
    <text evidence="3">Heterodimer of LeuC and LeuD.</text>
</comment>
<evidence type="ECO:0000313" key="6">
    <source>
        <dbReference type="Proteomes" id="UP000177876"/>
    </source>
</evidence>
<dbReference type="InterPro" id="IPR033940">
    <property type="entry name" value="IPMI_Swivel"/>
</dbReference>
<evidence type="ECO:0000313" key="5">
    <source>
        <dbReference type="EMBL" id="OFW56198.1"/>
    </source>
</evidence>
<comment type="function">
    <text evidence="3">Catalyzes the isomerization between 2-isopropylmalate and 3-isopropylmalate, via the formation of 2-isopropylmaleate.</text>
</comment>
<dbReference type="Pfam" id="PF00694">
    <property type="entry name" value="Aconitase_C"/>
    <property type="match status" value="1"/>
</dbReference>
<dbReference type="InterPro" id="IPR011827">
    <property type="entry name" value="LeuD_type2/HacB/DmdB"/>
</dbReference>
<proteinExistence type="inferred from homology"/>
<comment type="similarity">
    <text evidence="1 3">Belongs to the LeuD family. LeuD type 2 subfamily.</text>
</comment>
<dbReference type="GO" id="GO:0009098">
    <property type="term" value="P:L-leucine biosynthetic process"/>
    <property type="evidence" value="ECO:0007669"/>
    <property type="project" value="UniProtKB-UniRule"/>
</dbReference>
<dbReference type="InterPro" id="IPR050075">
    <property type="entry name" value="LeuD"/>
</dbReference>
<evidence type="ECO:0000256" key="2">
    <source>
        <dbReference type="ARBA" id="ARBA00023239"/>
    </source>
</evidence>
<keyword evidence="3" id="KW-0432">Leucine biosynthesis</keyword>
<dbReference type="AlphaFoldDB" id="A0A1F2WH72"/>
<dbReference type="Gene3D" id="3.20.19.10">
    <property type="entry name" value="Aconitase, domain 4"/>
    <property type="match status" value="1"/>
</dbReference>
<dbReference type="STRING" id="1797197.A2Y75_03420"/>
<organism evidence="5 6">
    <name type="scientific">Candidatus Solincola sediminis</name>
    <dbReference type="NCBI Taxonomy" id="1797199"/>
    <lineage>
        <taxon>Bacteria</taxon>
        <taxon>Bacillati</taxon>
        <taxon>Actinomycetota</taxon>
        <taxon>Candidatus Geothermincolia</taxon>
        <taxon>Candidatus Geothermincolales</taxon>
        <taxon>Candidatus Geothermincolaceae</taxon>
        <taxon>Candidatus Solincola</taxon>
    </lineage>
</organism>
<accession>A0A1F2WH72</accession>
<keyword evidence="2 3" id="KW-0456">Lyase</keyword>
<dbReference type="EMBL" id="MELK01000048">
    <property type="protein sequence ID" value="OFW56198.1"/>
    <property type="molecule type" value="Genomic_DNA"/>
</dbReference>
<reference evidence="5 6" key="1">
    <citation type="journal article" date="2016" name="Nat. Commun.">
        <title>Thousands of microbial genomes shed light on interconnected biogeochemical processes in an aquifer system.</title>
        <authorList>
            <person name="Anantharaman K."/>
            <person name="Brown C.T."/>
            <person name="Hug L.A."/>
            <person name="Sharon I."/>
            <person name="Castelle C.J."/>
            <person name="Probst A.J."/>
            <person name="Thomas B.C."/>
            <person name="Singh A."/>
            <person name="Wilkins M.J."/>
            <person name="Karaoz U."/>
            <person name="Brodie E.L."/>
            <person name="Williams K.H."/>
            <person name="Hubbard S.S."/>
            <person name="Banfield J.F."/>
        </authorList>
    </citation>
    <scope>NUCLEOTIDE SEQUENCE [LARGE SCALE GENOMIC DNA]</scope>
</reference>
<dbReference type="NCBIfam" id="TIGR02087">
    <property type="entry name" value="LEUD_arch"/>
    <property type="match status" value="1"/>
</dbReference>
<dbReference type="EC" id="4.2.1.33" evidence="3"/>
<dbReference type="SUPFAM" id="SSF52016">
    <property type="entry name" value="LeuD/IlvD-like"/>
    <property type="match status" value="1"/>
</dbReference>
<keyword evidence="3" id="KW-0100">Branched-chain amino acid biosynthesis</keyword>
<dbReference type="InterPro" id="IPR000573">
    <property type="entry name" value="AconitaseA/IPMdHydase_ssu_swvl"/>
</dbReference>
<dbReference type="InterPro" id="IPR015928">
    <property type="entry name" value="Aconitase/3IPM_dehydase_swvl"/>
</dbReference>
<comment type="pathway">
    <text evidence="3">Amino-acid biosynthesis; L-leucine biosynthesis; L-leucine from 3-methyl-2-oxobutanoate: step 2/4.</text>
</comment>